<dbReference type="AlphaFoldDB" id="A0A7S9PZ06"/>
<sequence length="65" mass="7389">MNLNSFYVQNDEIILLSEESDRNYWCDRLGVSHEVLKSAVRATKSITLSQIAAYLNEKIGDKKVA</sequence>
<reference evidence="1 2" key="1">
    <citation type="submission" date="2020-11" db="EMBL/GenBank/DDBJ databases">
        <title>Pedobacter endophytica, an endophytic bacteria isolated form Carex pumila.</title>
        <authorList>
            <person name="Peng Y."/>
            <person name="Jiang L."/>
            <person name="Lee J."/>
        </authorList>
    </citation>
    <scope>NUCLEOTIDE SEQUENCE [LARGE SCALE GENOMIC DNA]</scope>
    <source>
        <strain evidence="1 2">JBR3-12</strain>
    </source>
</reference>
<evidence type="ECO:0000313" key="1">
    <source>
        <dbReference type="EMBL" id="QPH40023.1"/>
    </source>
</evidence>
<name>A0A7S9PZ06_9SPHI</name>
<dbReference type="Pfam" id="PF12244">
    <property type="entry name" value="DUF3606"/>
    <property type="match status" value="1"/>
</dbReference>
<organism evidence="1 2">
    <name type="scientific">Pedobacter endophyticus</name>
    <dbReference type="NCBI Taxonomy" id="2789740"/>
    <lineage>
        <taxon>Bacteria</taxon>
        <taxon>Pseudomonadati</taxon>
        <taxon>Bacteroidota</taxon>
        <taxon>Sphingobacteriia</taxon>
        <taxon>Sphingobacteriales</taxon>
        <taxon>Sphingobacteriaceae</taxon>
        <taxon>Pedobacter</taxon>
    </lineage>
</organism>
<keyword evidence="2" id="KW-1185">Reference proteome</keyword>
<evidence type="ECO:0000313" key="2">
    <source>
        <dbReference type="Proteomes" id="UP000594759"/>
    </source>
</evidence>
<dbReference type="Proteomes" id="UP000594759">
    <property type="component" value="Chromosome"/>
</dbReference>
<dbReference type="EMBL" id="CP064939">
    <property type="protein sequence ID" value="QPH40023.1"/>
    <property type="molecule type" value="Genomic_DNA"/>
</dbReference>
<accession>A0A7S9PZ06</accession>
<gene>
    <name evidence="1" type="ORF">IZT61_01675</name>
</gene>
<dbReference type="InterPro" id="IPR022037">
    <property type="entry name" value="DUF3606"/>
</dbReference>
<dbReference type="KEGG" id="pex:IZT61_01675"/>
<protein>
    <submittedName>
        <fullName evidence="1">DUF3606 domain-containing protein</fullName>
    </submittedName>
</protein>
<proteinExistence type="predicted"/>
<dbReference type="RefSeq" id="WP_196099480.1">
    <property type="nucleotide sequence ID" value="NZ_CP064939.1"/>
</dbReference>